<dbReference type="EMBL" id="SMBK01000001">
    <property type="protein sequence ID" value="TCU41096.1"/>
    <property type="molecule type" value="Genomic_DNA"/>
</dbReference>
<dbReference type="AlphaFoldDB" id="A0A4R3S998"/>
<comment type="caution">
    <text evidence="13">The sequence shown here is derived from an EMBL/GenBank/DDBJ whole genome shotgun (WGS) entry which is preliminary data.</text>
</comment>
<feature type="transmembrane region" description="Helical" evidence="10">
    <location>
        <begin position="35"/>
        <end position="52"/>
    </location>
</feature>
<dbReference type="Proteomes" id="UP000295547">
    <property type="component" value="Unassembled WGS sequence"/>
</dbReference>
<dbReference type="InterPro" id="IPR000297">
    <property type="entry name" value="PPIase_PpiC"/>
</dbReference>
<feature type="domain" description="PpiC" evidence="11">
    <location>
        <begin position="141"/>
        <end position="269"/>
    </location>
</feature>
<evidence type="ECO:0000256" key="10">
    <source>
        <dbReference type="SAM" id="Phobius"/>
    </source>
</evidence>
<evidence type="ECO:0000256" key="2">
    <source>
        <dbReference type="ARBA" id="ARBA00007656"/>
    </source>
</evidence>
<evidence type="ECO:0000256" key="1">
    <source>
        <dbReference type="ARBA" id="ARBA00000971"/>
    </source>
</evidence>
<keyword evidence="15" id="KW-1185">Reference proteome</keyword>
<keyword evidence="5" id="KW-0732">Signal</keyword>
<organism evidence="13 14">
    <name type="scientific">Rhizobium azibense</name>
    <dbReference type="NCBI Taxonomy" id="1136135"/>
    <lineage>
        <taxon>Bacteria</taxon>
        <taxon>Pseudomonadati</taxon>
        <taxon>Pseudomonadota</taxon>
        <taxon>Alphaproteobacteria</taxon>
        <taxon>Hyphomicrobiales</taxon>
        <taxon>Rhizobiaceae</taxon>
        <taxon>Rhizobium/Agrobacterium group</taxon>
        <taxon>Rhizobium</taxon>
    </lineage>
</organism>
<dbReference type="EC" id="5.2.1.8" evidence="3"/>
<dbReference type="PANTHER" id="PTHR47245:SF1">
    <property type="entry name" value="FOLDASE PROTEIN PRSA"/>
    <property type="match status" value="1"/>
</dbReference>
<dbReference type="EMBL" id="SMBJ01000001">
    <property type="protein sequence ID" value="TCU30886.1"/>
    <property type="molecule type" value="Genomic_DNA"/>
</dbReference>
<evidence type="ECO:0000256" key="7">
    <source>
        <dbReference type="ARBA" id="ARBA00023235"/>
    </source>
</evidence>
<evidence type="ECO:0000256" key="4">
    <source>
        <dbReference type="ARBA" id="ARBA00018370"/>
    </source>
</evidence>
<comment type="catalytic activity">
    <reaction evidence="1">
        <text>[protein]-peptidylproline (omega=180) = [protein]-peptidylproline (omega=0)</text>
        <dbReference type="Rhea" id="RHEA:16237"/>
        <dbReference type="Rhea" id="RHEA-COMP:10747"/>
        <dbReference type="Rhea" id="RHEA-COMP:10748"/>
        <dbReference type="ChEBI" id="CHEBI:83833"/>
        <dbReference type="ChEBI" id="CHEBI:83834"/>
        <dbReference type="EC" id="5.2.1.8"/>
    </reaction>
</comment>
<reference evidence="14 15" key="1">
    <citation type="submission" date="2019-03" db="EMBL/GenBank/DDBJ databases">
        <title>Genomic Encyclopedia of Type Strains, Phase IV (KMG-V): Genome sequencing to study the core and pangenomes of soil and plant-associated prokaryotes.</title>
        <authorList>
            <person name="Whitman W."/>
        </authorList>
    </citation>
    <scope>NUCLEOTIDE SEQUENCE [LARGE SCALE GENOMIC DNA]</scope>
    <source>
        <strain evidence="12 15">Gr42</strain>
        <strain evidence="13 14">IE4868</strain>
    </source>
</reference>
<dbReference type="InterPro" id="IPR050245">
    <property type="entry name" value="PrsA_foldase"/>
</dbReference>
<keyword evidence="10" id="KW-0812">Transmembrane</keyword>
<evidence type="ECO:0000256" key="6">
    <source>
        <dbReference type="ARBA" id="ARBA00023110"/>
    </source>
</evidence>
<dbReference type="Pfam" id="PF13145">
    <property type="entry name" value="Rotamase_2"/>
    <property type="match status" value="1"/>
</dbReference>
<dbReference type="InterPro" id="IPR046357">
    <property type="entry name" value="PPIase_dom_sf"/>
</dbReference>
<dbReference type="Proteomes" id="UP000295507">
    <property type="component" value="Unassembled WGS sequence"/>
</dbReference>
<accession>A0A4R3S998</accession>
<dbReference type="Gene3D" id="3.10.50.40">
    <property type="match status" value="1"/>
</dbReference>
<evidence type="ECO:0000313" key="15">
    <source>
        <dbReference type="Proteomes" id="UP000295547"/>
    </source>
</evidence>
<dbReference type="RefSeq" id="WP_237358638.1">
    <property type="nucleotide sequence ID" value="NZ_SMBJ01000001.1"/>
</dbReference>
<evidence type="ECO:0000256" key="8">
    <source>
        <dbReference type="ARBA" id="ARBA00030642"/>
    </source>
</evidence>
<evidence type="ECO:0000256" key="9">
    <source>
        <dbReference type="ARBA" id="ARBA00031484"/>
    </source>
</evidence>
<evidence type="ECO:0000313" key="14">
    <source>
        <dbReference type="Proteomes" id="UP000295507"/>
    </source>
</evidence>
<keyword evidence="10" id="KW-0472">Membrane</keyword>
<keyword evidence="6" id="KW-0697">Rotamase</keyword>
<dbReference type="GO" id="GO:0003755">
    <property type="term" value="F:peptidyl-prolyl cis-trans isomerase activity"/>
    <property type="evidence" value="ECO:0007669"/>
    <property type="project" value="UniProtKB-KW"/>
</dbReference>
<evidence type="ECO:0000313" key="13">
    <source>
        <dbReference type="EMBL" id="TCU41096.1"/>
    </source>
</evidence>
<evidence type="ECO:0000259" key="11">
    <source>
        <dbReference type="Pfam" id="PF13145"/>
    </source>
</evidence>
<proteinExistence type="inferred from homology"/>
<evidence type="ECO:0000313" key="12">
    <source>
        <dbReference type="EMBL" id="TCU30886.1"/>
    </source>
</evidence>
<sequence length="309" mass="34077">MTEIPAVELTAGSSGPAARERASATSLKRVMREPLVHFLLLALLIFAGYGLLGADAKDKPDRIIVTAPKIEQMATVFAKTWQRPPTAEELKGLIDEYVKEEILVRQALELGLDRDDTVVRRRLRQKMEFLSTADAEALTATDAELDFYLKANAAMFEIDPMLAFQQVFLNPRRRGETIAQDAASVLEVLLTDPATDHALLADPTLLPPNLPLSGKTPISQTFGVEFVEELDKAPLGQWTGPVASGFGLHLIRVSERVPGRLPALDEVRDAVAREWTNAKRKELEDQRFANLLKRYVVNIESPAGAESGQ</sequence>
<keyword evidence="10" id="KW-1133">Transmembrane helix</keyword>
<protein>
    <recommendedName>
        <fullName evidence="4">Parvulin-like PPIase</fullName>
        <ecNumber evidence="3">5.2.1.8</ecNumber>
    </recommendedName>
    <alternativeName>
        <fullName evidence="8">Peptidyl-prolyl cis-trans isomerase plp</fullName>
    </alternativeName>
    <alternativeName>
        <fullName evidence="9">Rotamase plp</fullName>
    </alternativeName>
</protein>
<evidence type="ECO:0000256" key="3">
    <source>
        <dbReference type="ARBA" id="ARBA00013194"/>
    </source>
</evidence>
<comment type="similarity">
    <text evidence="2">Belongs to the PpiC/parvulin rotamase family.</text>
</comment>
<dbReference type="PANTHER" id="PTHR47245">
    <property type="entry name" value="PEPTIDYLPROLYL ISOMERASE"/>
    <property type="match status" value="1"/>
</dbReference>
<gene>
    <name evidence="13" type="ORF">EV129_101383</name>
    <name evidence="12" type="ORF">EV130_101461</name>
</gene>
<evidence type="ECO:0000256" key="5">
    <source>
        <dbReference type="ARBA" id="ARBA00022729"/>
    </source>
</evidence>
<name>A0A4R3S998_9HYPH</name>
<keyword evidence="7 13" id="KW-0413">Isomerase</keyword>